<evidence type="ECO:0000313" key="2">
    <source>
        <dbReference type="EMBL" id="ARX81603.1"/>
    </source>
</evidence>
<proteinExistence type="predicted"/>
<name>A0A1Z1W583_9ACTN</name>
<feature type="region of interest" description="Disordered" evidence="1">
    <location>
        <begin position="255"/>
        <end position="275"/>
    </location>
</feature>
<dbReference type="AlphaFoldDB" id="A0A1Z1W583"/>
<dbReference type="KEGG" id="salf:SMD44_01001"/>
<reference evidence="2 3" key="1">
    <citation type="submission" date="2017-05" db="EMBL/GenBank/DDBJ databases">
        <title>Streptomyces alboflavus Genome sequencing and assembly.</title>
        <authorList>
            <person name="Wang Y."/>
            <person name="Du B."/>
            <person name="Ding Y."/>
            <person name="Liu H."/>
            <person name="Hou Q."/>
            <person name="Liu K."/>
            <person name="Wang C."/>
            <person name="Yao L."/>
        </authorList>
    </citation>
    <scope>NUCLEOTIDE SEQUENCE [LARGE SCALE GENOMIC DNA]</scope>
    <source>
        <strain evidence="2 3">MDJK44</strain>
    </source>
</reference>
<evidence type="ECO:0000256" key="1">
    <source>
        <dbReference type="SAM" id="MobiDB-lite"/>
    </source>
</evidence>
<protein>
    <submittedName>
        <fullName evidence="2">Uncharacterized protein</fullName>
    </submittedName>
</protein>
<dbReference type="OrthoDB" id="4329624at2"/>
<dbReference type="EMBL" id="CP021748">
    <property type="protein sequence ID" value="ARX81603.1"/>
    <property type="molecule type" value="Genomic_DNA"/>
</dbReference>
<gene>
    <name evidence="2" type="ORF">SMD44_01001</name>
</gene>
<keyword evidence="3" id="KW-1185">Reference proteome</keyword>
<dbReference type="Proteomes" id="UP000195880">
    <property type="component" value="Chromosome"/>
</dbReference>
<dbReference type="RefSeq" id="WP_087882990.1">
    <property type="nucleotide sequence ID" value="NZ_CP021748.1"/>
</dbReference>
<sequence>MSDYPEIASPRDTDMDPFWVEQRAQFLVAMSTSADPSACGTCRSNAKAGQPVKHAECAQRATLLPAPDHPDYEILAGFSLEENEQLPARFHVPVFDDCGVPNSWLCAVCWEEGVVVGWPCATAIKYGTQVFTPLHQAETAQQKQAAELAAYRALELGDPDGRVSASCSNPEHPTWLRAPDDDRGCPWCRVAELDNALAAAGRSLSSFIFDSDDPGADALGAQWLYHQAMPHADDPFAQPRAFRSSVFSEAAKAVEEMDVPASDEDGERPQAYRDGYLAALDDASEALEKRADQAAEGSEVTK</sequence>
<feature type="compositionally biased region" description="Acidic residues" evidence="1">
    <location>
        <begin position="256"/>
        <end position="266"/>
    </location>
</feature>
<evidence type="ECO:0000313" key="3">
    <source>
        <dbReference type="Proteomes" id="UP000195880"/>
    </source>
</evidence>
<organism evidence="2 3">
    <name type="scientific">Streptomyces alboflavus</name>
    <dbReference type="NCBI Taxonomy" id="67267"/>
    <lineage>
        <taxon>Bacteria</taxon>
        <taxon>Bacillati</taxon>
        <taxon>Actinomycetota</taxon>
        <taxon>Actinomycetes</taxon>
        <taxon>Kitasatosporales</taxon>
        <taxon>Streptomycetaceae</taxon>
        <taxon>Streptomyces</taxon>
    </lineage>
</organism>
<accession>A0A1Z1W583</accession>